<dbReference type="Proteomes" id="UP000053330">
    <property type="component" value="Unassembled WGS sequence"/>
</dbReference>
<dbReference type="EMBL" id="KK746782">
    <property type="protein sequence ID" value="KFP40495.1"/>
    <property type="molecule type" value="Genomic_DNA"/>
</dbReference>
<feature type="non-terminal residue" evidence="1">
    <location>
        <position position="1"/>
    </location>
</feature>
<evidence type="ECO:0000313" key="1">
    <source>
        <dbReference type="EMBL" id="KFP40495.1"/>
    </source>
</evidence>
<gene>
    <name evidence="1" type="ORF">N324_06079</name>
</gene>
<sequence>WGSRTGWRGSPESSSLVLCAQEVLINAICTAERGLTLYNQALLQSALMRQSRWRVDVQRAHNNSANLKQIVSPGSKSFVMKSAL</sequence>
<feature type="non-terminal residue" evidence="1">
    <location>
        <position position="84"/>
    </location>
</feature>
<keyword evidence="2" id="KW-1185">Reference proteome</keyword>
<organism evidence="1 2">
    <name type="scientific">Chlamydotis macqueenii</name>
    <name type="common">Macqueen's bustard</name>
    <dbReference type="NCBI Taxonomy" id="187382"/>
    <lineage>
        <taxon>Eukaryota</taxon>
        <taxon>Metazoa</taxon>
        <taxon>Chordata</taxon>
        <taxon>Craniata</taxon>
        <taxon>Vertebrata</taxon>
        <taxon>Euteleostomi</taxon>
        <taxon>Archelosauria</taxon>
        <taxon>Archosauria</taxon>
        <taxon>Dinosauria</taxon>
        <taxon>Saurischia</taxon>
        <taxon>Theropoda</taxon>
        <taxon>Coelurosauria</taxon>
        <taxon>Aves</taxon>
        <taxon>Neognathae</taxon>
        <taxon>Neoaves</taxon>
        <taxon>Otidimorphae</taxon>
        <taxon>Otidiformes</taxon>
        <taxon>Otididae</taxon>
        <taxon>Chlamydotis</taxon>
    </lineage>
</organism>
<evidence type="ECO:0000313" key="2">
    <source>
        <dbReference type="Proteomes" id="UP000053330"/>
    </source>
</evidence>
<name>A0A091KML4_9AVES</name>
<protein>
    <submittedName>
        <fullName evidence="1">Uncharacterized protein</fullName>
    </submittedName>
</protein>
<dbReference type="AlphaFoldDB" id="A0A091KML4"/>
<accession>A0A091KML4</accession>
<reference evidence="1 2" key="1">
    <citation type="submission" date="2014-04" db="EMBL/GenBank/DDBJ databases">
        <title>Genome evolution of avian class.</title>
        <authorList>
            <person name="Zhang G."/>
            <person name="Li C."/>
        </authorList>
    </citation>
    <scope>NUCLEOTIDE SEQUENCE [LARGE SCALE GENOMIC DNA]</scope>
    <source>
        <strain evidence="1">BGI_N324</strain>
    </source>
</reference>
<proteinExistence type="predicted"/>